<evidence type="ECO:0000256" key="1">
    <source>
        <dbReference type="ARBA" id="ARBA00022801"/>
    </source>
</evidence>
<dbReference type="AlphaFoldDB" id="A0A166XYS0"/>
<feature type="binding site" evidence="3">
    <location>
        <position position="55"/>
    </location>
    <ligand>
        <name>Mg(2+)</name>
        <dbReference type="ChEBI" id="CHEBI:18420"/>
    </ligand>
</feature>
<feature type="binding site" evidence="2">
    <location>
        <position position="35"/>
    </location>
    <ligand>
        <name>substrate</name>
    </ligand>
</feature>
<dbReference type="SUPFAM" id="SSF55811">
    <property type="entry name" value="Nudix"/>
    <property type="match status" value="1"/>
</dbReference>
<gene>
    <name evidence="5" type="ORF">N475_10785</name>
</gene>
<dbReference type="GO" id="GO:0006167">
    <property type="term" value="P:AMP biosynthetic process"/>
    <property type="evidence" value="ECO:0007669"/>
    <property type="project" value="TreeGrafter"/>
</dbReference>
<name>A0A166XYS0_9GAMM</name>
<dbReference type="NCBIfam" id="NF006961">
    <property type="entry name" value="PRK09438.1"/>
    <property type="match status" value="1"/>
</dbReference>
<protein>
    <recommendedName>
        <fullName evidence="4">Nudix hydrolase domain-containing protein</fullName>
    </recommendedName>
</protein>
<dbReference type="GO" id="GO:0019177">
    <property type="term" value="F:dihydroneopterin triphosphate pyrophosphohydrolase activity"/>
    <property type="evidence" value="ECO:0007669"/>
    <property type="project" value="InterPro"/>
</dbReference>
<dbReference type="PANTHER" id="PTHR21340">
    <property type="entry name" value="DIADENOSINE 5,5-P1,P4-TETRAPHOSPHATE PYROPHOSPHOHYDROLASE MUTT"/>
    <property type="match status" value="1"/>
</dbReference>
<dbReference type="GO" id="GO:0004081">
    <property type="term" value="F:bis(5'-nucleosyl)-tetraphosphatase (asymmetrical) activity"/>
    <property type="evidence" value="ECO:0007669"/>
    <property type="project" value="TreeGrafter"/>
</dbReference>
<dbReference type="EMBL" id="AUYB01000091">
    <property type="protein sequence ID" value="KZN41050.1"/>
    <property type="molecule type" value="Genomic_DNA"/>
</dbReference>
<evidence type="ECO:0000259" key="4">
    <source>
        <dbReference type="PROSITE" id="PS51462"/>
    </source>
</evidence>
<dbReference type="InterPro" id="IPR051325">
    <property type="entry name" value="Nudix_hydrolase_domain"/>
</dbReference>
<dbReference type="PROSITE" id="PS00893">
    <property type="entry name" value="NUDIX_BOX"/>
    <property type="match status" value="1"/>
</dbReference>
<dbReference type="GO" id="GO:0006754">
    <property type="term" value="P:ATP biosynthetic process"/>
    <property type="evidence" value="ECO:0007669"/>
    <property type="project" value="TreeGrafter"/>
</dbReference>
<feature type="binding site" evidence="2">
    <location>
        <position position="24"/>
    </location>
    <ligand>
        <name>substrate</name>
    </ligand>
</feature>
<keyword evidence="3" id="KW-0460">Magnesium</keyword>
<evidence type="ECO:0000313" key="5">
    <source>
        <dbReference type="EMBL" id="KZN41050.1"/>
    </source>
</evidence>
<dbReference type="GO" id="GO:0046872">
    <property type="term" value="F:metal ion binding"/>
    <property type="evidence" value="ECO:0007669"/>
    <property type="project" value="UniProtKB-KW"/>
</dbReference>
<feature type="domain" description="Nudix hydrolase" evidence="4">
    <location>
        <begin position="1"/>
        <end position="143"/>
    </location>
</feature>
<feature type="binding site" evidence="2">
    <location>
        <position position="132"/>
    </location>
    <ligand>
        <name>substrate</name>
    </ligand>
</feature>
<evidence type="ECO:0000313" key="6">
    <source>
        <dbReference type="Proteomes" id="UP000076643"/>
    </source>
</evidence>
<dbReference type="GO" id="GO:0046656">
    <property type="term" value="P:folic acid biosynthetic process"/>
    <property type="evidence" value="ECO:0007669"/>
    <property type="project" value="InterPro"/>
</dbReference>
<dbReference type="InterPro" id="IPR015797">
    <property type="entry name" value="NUDIX_hydrolase-like_dom_sf"/>
</dbReference>
<evidence type="ECO:0000256" key="3">
    <source>
        <dbReference type="PIRSR" id="PIRSR603564-2"/>
    </source>
</evidence>
<dbReference type="InterPro" id="IPR000086">
    <property type="entry name" value="NUDIX_hydrolase_dom"/>
</dbReference>
<accession>A0A166XYS0</accession>
<feature type="binding site" evidence="3">
    <location>
        <position position="114"/>
    </location>
    <ligand>
        <name>Mg(2+)</name>
        <dbReference type="ChEBI" id="CHEBI:18420"/>
    </ligand>
</feature>
<dbReference type="InterPro" id="IPR003564">
    <property type="entry name" value="DHNTPase"/>
</dbReference>
<dbReference type="CDD" id="cd04664">
    <property type="entry name" value="NUDIX_DHNTPase_like"/>
    <property type="match status" value="1"/>
</dbReference>
<dbReference type="Proteomes" id="UP000076643">
    <property type="component" value="Unassembled WGS sequence"/>
</dbReference>
<keyword evidence="6" id="KW-1185">Reference proteome</keyword>
<evidence type="ECO:0000256" key="2">
    <source>
        <dbReference type="PIRSR" id="PIRSR603564-1"/>
    </source>
</evidence>
<comment type="cofactor">
    <cofactor evidence="3">
        <name>Mg(2+)</name>
        <dbReference type="ChEBI" id="CHEBI:18420"/>
    </cofactor>
    <text evidence="3">Binds 1 Mg(2+) ion per subunit.</text>
</comment>
<dbReference type="PANTHER" id="PTHR21340:SF0">
    <property type="entry name" value="BIS(5'-NUCLEOSYL)-TETRAPHOSPHATASE [ASYMMETRICAL]"/>
    <property type="match status" value="1"/>
</dbReference>
<dbReference type="PRINTS" id="PR01404">
    <property type="entry name" value="NPPPHYDRLASE"/>
</dbReference>
<reference evidence="5 6" key="1">
    <citation type="submission" date="2013-07" db="EMBL/GenBank/DDBJ databases">
        <title>Comparative Genomic and Metabolomic Analysis of Twelve Strains of Pseudoalteromonas luteoviolacea.</title>
        <authorList>
            <person name="Vynne N.G."/>
            <person name="Mansson M."/>
            <person name="Gram L."/>
        </authorList>
    </citation>
    <scope>NUCLEOTIDE SEQUENCE [LARGE SCALE GENOMIC DNA]</scope>
    <source>
        <strain evidence="5 6">DSM 6061</strain>
    </source>
</reference>
<dbReference type="PATRIC" id="fig|1365250.3.peg.1233"/>
<comment type="caution">
    <text evidence="5">The sequence shown here is derived from an EMBL/GenBank/DDBJ whole genome shotgun (WGS) entry which is preliminary data.</text>
</comment>
<feature type="binding site" evidence="3">
    <location>
        <position position="51"/>
    </location>
    <ligand>
        <name>Mg(2+)</name>
        <dbReference type="ChEBI" id="CHEBI:18420"/>
    </ligand>
</feature>
<dbReference type="GO" id="GO:0008828">
    <property type="term" value="F:dATP diphosphatase activity"/>
    <property type="evidence" value="ECO:0007669"/>
    <property type="project" value="InterPro"/>
</dbReference>
<sequence>MLRQPASVLVVIYNENKEFLLLQRKDDSDFWQSVTGGIDHGELSLDTAYRELKEETGIDAKALNLKIKQHNTQNQYEIRPQWRHRYIKGALINTEYVFSICIPNNTPVTLCDEEHTDFIWLSKEDAAKKVWSQSNRKEILAIS</sequence>
<dbReference type="Gene3D" id="3.90.79.10">
    <property type="entry name" value="Nucleoside Triphosphate Pyrophosphohydrolase"/>
    <property type="match status" value="1"/>
</dbReference>
<dbReference type="PROSITE" id="PS51462">
    <property type="entry name" value="NUDIX"/>
    <property type="match status" value="1"/>
</dbReference>
<keyword evidence="3" id="KW-0479">Metal-binding</keyword>
<dbReference type="InterPro" id="IPR020084">
    <property type="entry name" value="NUDIX_hydrolase_CS"/>
</dbReference>
<dbReference type="Pfam" id="PF00293">
    <property type="entry name" value="NUDIX"/>
    <property type="match status" value="1"/>
</dbReference>
<organism evidence="5 6">
    <name type="scientific">Pseudoalteromonas luteoviolacea DSM 6061</name>
    <dbReference type="NCBI Taxonomy" id="1365250"/>
    <lineage>
        <taxon>Bacteria</taxon>
        <taxon>Pseudomonadati</taxon>
        <taxon>Pseudomonadota</taxon>
        <taxon>Gammaproteobacteria</taxon>
        <taxon>Alteromonadales</taxon>
        <taxon>Pseudoalteromonadaceae</taxon>
        <taxon>Pseudoalteromonas</taxon>
    </lineage>
</organism>
<proteinExistence type="predicted"/>
<keyword evidence="1" id="KW-0378">Hydrolase</keyword>